<dbReference type="InterPro" id="IPR045210">
    <property type="entry name" value="RING-Ubox_PUB"/>
</dbReference>
<dbReference type="OrthoDB" id="7537227at2759"/>
<comment type="pathway">
    <text evidence="2">Protein modification; protein ubiquitination.</text>
</comment>
<accession>W1PZ75</accession>
<proteinExistence type="predicted"/>
<dbReference type="HOGENOM" id="CLU_004912_0_1_1"/>
<dbReference type="InterPro" id="IPR011989">
    <property type="entry name" value="ARM-like"/>
</dbReference>
<dbReference type="AlphaFoldDB" id="W1PZ75"/>
<dbReference type="InterPro" id="IPR003613">
    <property type="entry name" value="Ubox_domain"/>
</dbReference>
<dbReference type="eggNOG" id="KOG0167">
    <property type="taxonomic scope" value="Eukaryota"/>
</dbReference>
<dbReference type="PANTHER" id="PTHR45958">
    <property type="entry name" value="RING-TYPE E3 UBIQUITIN TRANSFERASE"/>
    <property type="match status" value="1"/>
</dbReference>
<dbReference type="SMART" id="SM00504">
    <property type="entry name" value="Ubox"/>
    <property type="match status" value="1"/>
</dbReference>
<evidence type="ECO:0000313" key="7">
    <source>
        <dbReference type="Proteomes" id="UP000017836"/>
    </source>
</evidence>
<dbReference type="InterPro" id="IPR013083">
    <property type="entry name" value="Znf_RING/FYVE/PHD"/>
</dbReference>
<dbReference type="EC" id="2.3.2.27" evidence="3"/>
<dbReference type="PANTHER" id="PTHR45958:SF5">
    <property type="entry name" value="RING-TYPE E3 UBIQUITIN TRANSFERASE"/>
    <property type="match status" value="1"/>
</dbReference>
<dbReference type="Gene3D" id="3.30.40.10">
    <property type="entry name" value="Zinc/RING finger domain, C3HC4 (zinc finger)"/>
    <property type="match status" value="1"/>
</dbReference>
<dbReference type="Proteomes" id="UP000017836">
    <property type="component" value="Unassembled WGS sequence"/>
</dbReference>
<reference evidence="7" key="1">
    <citation type="journal article" date="2013" name="Science">
        <title>The Amborella genome and the evolution of flowering plants.</title>
        <authorList>
            <consortium name="Amborella Genome Project"/>
        </authorList>
    </citation>
    <scope>NUCLEOTIDE SEQUENCE [LARGE SCALE GENOMIC DNA]</scope>
</reference>
<dbReference type="Pfam" id="PF04564">
    <property type="entry name" value="U-box"/>
    <property type="match status" value="1"/>
</dbReference>
<keyword evidence="4" id="KW-0808">Transferase</keyword>
<dbReference type="EMBL" id="KI392588">
    <property type="protein sequence ID" value="ERN13346.1"/>
    <property type="molecule type" value="Genomic_DNA"/>
</dbReference>
<dbReference type="UniPathway" id="UPA00143"/>
<dbReference type="SMART" id="SM00185">
    <property type="entry name" value="ARM"/>
    <property type="match status" value="7"/>
</dbReference>
<keyword evidence="7" id="KW-1185">Reference proteome</keyword>
<dbReference type="InterPro" id="IPR000225">
    <property type="entry name" value="Armadillo"/>
</dbReference>
<name>W1PZ75_AMBTC</name>
<dbReference type="Gene3D" id="1.25.10.10">
    <property type="entry name" value="Leucine-rich Repeat Variant"/>
    <property type="match status" value="4"/>
</dbReference>
<dbReference type="InterPro" id="IPR036537">
    <property type="entry name" value="Adaptor_Cbl_N_dom_sf"/>
</dbReference>
<protein>
    <recommendedName>
        <fullName evidence="3">RING-type E3 ubiquitin transferase</fullName>
        <ecNumber evidence="3">2.3.2.27</ecNumber>
    </recommendedName>
</protein>
<dbReference type="KEGG" id="atr:18441587"/>
<sequence length="1013" mass="112097">MSGNAILEASLVPASEALSKVVDEIVGTLRSANDVVIEQKSFSELSSYLEKVVPVLKELMHKNLSQSESVSNAIEILCREVKIANHLISECSKRNRFYLLINCKKIVKQIQDTTREIGRALSLIPLALLEISSRTHDEIGELCDKMLTAEFKATVKEEKVLESIDAGIRERSANRSYANDLLIQIAEAVGVPSDRSAIKKEFDEFKSEMTDAQLRKNRAEAIQMEQIIALLEWADVASSPKERASKYHNKRKSLGNQLLEPLQPFYCPITQDVMVDPVEISSGQTFERSAIEKWFATENKICPVTKTPVTGELRPNITLRKSIEEWKDRNTMITIASMKPKLGSHDEQEVLDTLLELHSLCEERDVHREWIVMEDYIPLLLRFLGRNRSGNNKKLIRKQALTILCCLAKDSYDTRERIAEVDHAIEDIVRSLSRNVGERILAVSLLLELSENDAVHNRIASVKGCIFLLVNMLNDESSQAAEDACKLLDNLSSVDENVVQMAKTNYFKPLLRCLHSGSEAVKTKMATALAEMELVDHKKSSLFDEGALTSLLGMVSNVDMHCKEASIRALQNLSTVPKNGIRMIKEGLVHPLLDLLQLPSGSSQTLREHSAATLANLAVSATMAEPGGERVVFLESDNDIFRLFSLVNLTGPSIQGSILAAFHAMCRPPSATDMRNKLIEARAVQVLIQVFDSGNLVIRSSAVKLLFSLSQSSTNSSEMEQIAQSDLETLLNIIQTSADEEEKAAAMGIIANLPVRNTEITQWLAASWALPIIIRILENAAYSNNQPQTQLVENSAGVLCHLTSPNDVDCQRKVAEANTIPILVKLLQHGSSLTKRQASISLAQFSQSSGGLCRPLIRRRGFLCFAPPPERGCRVHPGICSVEESFCLVEAGAVGPLVRVLEDPDEGAREGALRALETLIEGERLQSGSQVIAEANGIMGMIRLLSTDSANVQEKALRVLERVFMLNEYRTEFGTSVQIHLVDITQRGNSTTKSLAARTLAHLNVLHDQSSYF</sequence>
<dbReference type="SUPFAM" id="SSF57850">
    <property type="entry name" value="RING/U-box"/>
    <property type="match status" value="1"/>
</dbReference>
<evidence type="ECO:0000256" key="2">
    <source>
        <dbReference type="ARBA" id="ARBA00004906"/>
    </source>
</evidence>
<dbReference type="InterPro" id="IPR016024">
    <property type="entry name" value="ARM-type_fold"/>
</dbReference>
<dbReference type="Gramene" id="ERN13346">
    <property type="protein sequence ID" value="ERN13346"/>
    <property type="gene ID" value="AMTR_s00041p00118190"/>
</dbReference>
<dbReference type="InterPro" id="IPR052608">
    <property type="entry name" value="U-box_domain_protein"/>
</dbReference>
<dbReference type="InterPro" id="IPR059179">
    <property type="entry name" value="MLKL-like_MCAfunc"/>
</dbReference>
<dbReference type="OMA" id="VKMIMAK"/>
<dbReference type="CDD" id="cd21037">
    <property type="entry name" value="MLKL_NTD"/>
    <property type="match status" value="1"/>
</dbReference>
<dbReference type="PROSITE" id="PS51698">
    <property type="entry name" value="U_BOX"/>
    <property type="match status" value="1"/>
</dbReference>
<evidence type="ECO:0000313" key="6">
    <source>
        <dbReference type="EMBL" id="ERN13346.1"/>
    </source>
</evidence>
<evidence type="ECO:0000256" key="3">
    <source>
        <dbReference type="ARBA" id="ARBA00012483"/>
    </source>
</evidence>
<dbReference type="CDD" id="cd16664">
    <property type="entry name" value="RING-Ubox_PUB"/>
    <property type="match status" value="1"/>
</dbReference>
<dbReference type="GO" id="GO:0016567">
    <property type="term" value="P:protein ubiquitination"/>
    <property type="evidence" value="ECO:0007669"/>
    <property type="project" value="UniProtKB-UniPathway"/>
</dbReference>
<dbReference type="Gene3D" id="1.20.930.20">
    <property type="entry name" value="Adaptor protein Cbl, N-terminal domain"/>
    <property type="match status" value="1"/>
</dbReference>
<feature type="domain" description="U-box" evidence="5">
    <location>
        <begin position="260"/>
        <end position="333"/>
    </location>
</feature>
<comment type="catalytic activity">
    <reaction evidence="1">
        <text>S-ubiquitinyl-[E2 ubiquitin-conjugating enzyme]-L-cysteine + [acceptor protein]-L-lysine = [E2 ubiquitin-conjugating enzyme]-L-cysteine + N(6)-ubiquitinyl-[acceptor protein]-L-lysine.</text>
        <dbReference type="EC" id="2.3.2.27"/>
    </reaction>
</comment>
<gene>
    <name evidence="6" type="ORF">AMTR_s00041p00118190</name>
</gene>
<dbReference type="SUPFAM" id="SSF48371">
    <property type="entry name" value="ARM repeat"/>
    <property type="match status" value="1"/>
</dbReference>
<evidence type="ECO:0000256" key="4">
    <source>
        <dbReference type="ARBA" id="ARBA00022679"/>
    </source>
</evidence>
<organism evidence="6 7">
    <name type="scientific">Amborella trichopoda</name>
    <dbReference type="NCBI Taxonomy" id="13333"/>
    <lineage>
        <taxon>Eukaryota</taxon>
        <taxon>Viridiplantae</taxon>
        <taxon>Streptophyta</taxon>
        <taxon>Embryophyta</taxon>
        <taxon>Tracheophyta</taxon>
        <taxon>Spermatophyta</taxon>
        <taxon>Magnoliopsida</taxon>
        <taxon>Amborellales</taxon>
        <taxon>Amborellaceae</taxon>
        <taxon>Amborella</taxon>
    </lineage>
</organism>
<dbReference type="GO" id="GO:0007166">
    <property type="term" value="P:cell surface receptor signaling pathway"/>
    <property type="evidence" value="ECO:0007669"/>
    <property type="project" value="InterPro"/>
</dbReference>
<evidence type="ECO:0000256" key="1">
    <source>
        <dbReference type="ARBA" id="ARBA00000900"/>
    </source>
</evidence>
<dbReference type="GO" id="GO:0061630">
    <property type="term" value="F:ubiquitin protein ligase activity"/>
    <property type="evidence" value="ECO:0007669"/>
    <property type="project" value="UniProtKB-EC"/>
</dbReference>
<evidence type="ECO:0000259" key="5">
    <source>
        <dbReference type="PROSITE" id="PS51698"/>
    </source>
</evidence>